<protein>
    <submittedName>
        <fullName evidence="1">Uncharacterized protein</fullName>
    </submittedName>
</protein>
<dbReference type="AlphaFoldDB" id="A0A382FET0"/>
<proteinExistence type="predicted"/>
<sequence length="44" mass="5143">MPVTKIISIDDHCKFKFHVARGNGVDQPFDVKGRDKNEWLCWNP</sequence>
<name>A0A382FET0_9ZZZZ</name>
<gene>
    <name evidence="1" type="ORF">METZ01_LOCUS213471</name>
</gene>
<reference evidence="1" key="1">
    <citation type="submission" date="2018-05" db="EMBL/GenBank/DDBJ databases">
        <authorList>
            <person name="Lanie J.A."/>
            <person name="Ng W.-L."/>
            <person name="Kazmierczak K.M."/>
            <person name="Andrzejewski T.M."/>
            <person name="Davidsen T.M."/>
            <person name="Wayne K.J."/>
            <person name="Tettelin H."/>
            <person name="Glass J.I."/>
            <person name="Rusch D."/>
            <person name="Podicherti R."/>
            <person name="Tsui H.-C.T."/>
            <person name="Winkler M.E."/>
        </authorList>
    </citation>
    <scope>NUCLEOTIDE SEQUENCE</scope>
</reference>
<dbReference type="EMBL" id="UINC01049175">
    <property type="protein sequence ID" value="SVB60617.1"/>
    <property type="molecule type" value="Genomic_DNA"/>
</dbReference>
<organism evidence="1">
    <name type="scientific">marine metagenome</name>
    <dbReference type="NCBI Taxonomy" id="408172"/>
    <lineage>
        <taxon>unclassified sequences</taxon>
        <taxon>metagenomes</taxon>
        <taxon>ecological metagenomes</taxon>
    </lineage>
</organism>
<accession>A0A382FET0</accession>
<evidence type="ECO:0000313" key="1">
    <source>
        <dbReference type="EMBL" id="SVB60617.1"/>
    </source>
</evidence>